<evidence type="ECO:0000313" key="5">
    <source>
        <dbReference type="Proteomes" id="UP000007305"/>
    </source>
</evidence>
<keyword evidence="5" id="KW-1185">Reference proteome</keyword>
<feature type="domain" description="Peptidase A1" evidence="3">
    <location>
        <begin position="1"/>
        <end position="73"/>
    </location>
</feature>
<dbReference type="InterPro" id="IPR033121">
    <property type="entry name" value="PEPTIDASE_A1"/>
</dbReference>
<dbReference type="EnsemblPlants" id="Zm00001eb190800_T001">
    <property type="protein sequence ID" value="Zm00001eb190800_P001"/>
    <property type="gene ID" value="Zm00001eb190800"/>
</dbReference>
<dbReference type="InterPro" id="IPR051708">
    <property type="entry name" value="Plant_Aspart_Prot_A1"/>
</dbReference>
<reference evidence="4" key="3">
    <citation type="submission" date="2021-05" db="UniProtKB">
        <authorList>
            <consortium name="EnsemblPlants"/>
        </authorList>
    </citation>
    <scope>IDENTIFICATION</scope>
    <source>
        <strain evidence="4">cv. B73</strain>
    </source>
</reference>
<dbReference type="InterPro" id="IPR032799">
    <property type="entry name" value="TAXi_C"/>
</dbReference>
<dbReference type="InterPro" id="IPR021109">
    <property type="entry name" value="Peptidase_aspartic_dom_sf"/>
</dbReference>
<dbReference type="GO" id="GO:0008233">
    <property type="term" value="F:peptidase activity"/>
    <property type="evidence" value="ECO:0007669"/>
    <property type="project" value="UniProtKB-KW"/>
</dbReference>
<dbReference type="Gene3D" id="2.40.70.10">
    <property type="entry name" value="Acid Proteases"/>
    <property type="match status" value="1"/>
</dbReference>
<dbReference type="FunCoup" id="A0A804NW29">
    <property type="interactions" value="1"/>
</dbReference>
<dbReference type="InParanoid" id="A0A804NW29"/>
<keyword evidence="1" id="KW-0645">Protease</keyword>
<dbReference type="AlphaFoldDB" id="A0A804NW29"/>
<reference evidence="4" key="2">
    <citation type="submission" date="2019-07" db="EMBL/GenBank/DDBJ databases">
        <authorList>
            <person name="Seetharam A."/>
            <person name="Woodhouse M."/>
            <person name="Cannon E."/>
        </authorList>
    </citation>
    <scope>NUCLEOTIDE SEQUENCE [LARGE SCALE GENOMIC DNA]</scope>
    <source>
        <strain evidence="4">cv. B73</strain>
    </source>
</reference>
<dbReference type="Proteomes" id="UP000007305">
    <property type="component" value="Chromosome 4"/>
</dbReference>
<dbReference type="Gramene" id="Zm00001eb190800_T001">
    <property type="protein sequence ID" value="Zm00001eb190800_P001"/>
    <property type="gene ID" value="Zm00001eb190800"/>
</dbReference>
<dbReference type="Pfam" id="PF14541">
    <property type="entry name" value="TAXi_C"/>
    <property type="match status" value="1"/>
</dbReference>
<evidence type="ECO:0000313" key="4">
    <source>
        <dbReference type="EnsemblPlants" id="Zm00001eb190800_P001"/>
    </source>
</evidence>
<proteinExistence type="predicted"/>
<organism evidence="4 5">
    <name type="scientific">Zea mays</name>
    <name type="common">Maize</name>
    <dbReference type="NCBI Taxonomy" id="4577"/>
    <lineage>
        <taxon>Eukaryota</taxon>
        <taxon>Viridiplantae</taxon>
        <taxon>Streptophyta</taxon>
        <taxon>Embryophyta</taxon>
        <taxon>Tracheophyta</taxon>
        <taxon>Spermatophyta</taxon>
        <taxon>Magnoliopsida</taxon>
        <taxon>Liliopsida</taxon>
        <taxon>Poales</taxon>
        <taxon>Poaceae</taxon>
        <taxon>PACMAD clade</taxon>
        <taxon>Panicoideae</taxon>
        <taxon>Andropogonodae</taxon>
        <taxon>Andropogoneae</taxon>
        <taxon>Tripsacinae</taxon>
        <taxon>Zea</taxon>
    </lineage>
</organism>
<evidence type="ECO:0000259" key="3">
    <source>
        <dbReference type="PROSITE" id="PS51767"/>
    </source>
</evidence>
<accession>A0A804NW29</accession>
<dbReference type="PROSITE" id="PS51767">
    <property type="entry name" value="PEPTIDASE_A1"/>
    <property type="match status" value="1"/>
</dbReference>
<dbReference type="GO" id="GO:0006508">
    <property type="term" value="P:proteolysis"/>
    <property type="evidence" value="ECO:0007669"/>
    <property type="project" value="UniProtKB-KW"/>
</dbReference>
<reference evidence="5" key="1">
    <citation type="journal article" date="2009" name="Science">
        <title>The B73 maize genome: complexity, diversity, and dynamics.</title>
        <authorList>
            <person name="Schnable P.S."/>
            <person name="Ware D."/>
            <person name="Fulton R.S."/>
            <person name="Stein J.C."/>
            <person name="Wei F."/>
            <person name="Pasternak S."/>
            <person name="Liang C."/>
            <person name="Zhang J."/>
            <person name="Fulton L."/>
            <person name="Graves T.A."/>
            <person name="Minx P."/>
            <person name="Reily A.D."/>
            <person name="Courtney L."/>
            <person name="Kruchowski S.S."/>
            <person name="Tomlinson C."/>
            <person name="Strong C."/>
            <person name="Delehaunty K."/>
            <person name="Fronick C."/>
            <person name="Courtney B."/>
            <person name="Rock S.M."/>
            <person name="Belter E."/>
            <person name="Du F."/>
            <person name="Kim K."/>
            <person name="Abbott R.M."/>
            <person name="Cotton M."/>
            <person name="Levy A."/>
            <person name="Marchetto P."/>
            <person name="Ochoa K."/>
            <person name="Jackson S.M."/>
            <person name="Gillam B."/>
            <person name="Chen W."/>
            <person name="Yan L."/>
            <person name="Higginbotham J."/>
            <person name="Cardenas M."/>
            <person name="Waligorski J."/>
            <person name="Applebaum E."/>
            <person name="Phelps L."/>
            <person name="Falcone J."/>
            <person name="Kanchi K."/>
            <person name="Thane T."/>
            <person name="Scimone A."/>
            <person name="Thane N."/>
            <person name="Henke J."/>
            <person name="Wang T."/>
            <person name="Ruppert J."/>
            <person name="Shah N."/>
            <person name="Rotter K."/>
            <person name="Hodges J."/>
            <person name="Ingenthron E."/>
            <person name="Cordes M."/>
            <person name="Kohlberg S."/>
            <person name="Sgro J."/>
            <person name="Delgado B."/>
            <person name="Mead K."/>
            <person name="Chinwalla A."/>
            <person name="Leonard S."/>
            <person name="Crouse K."/>
            <person name="Collura K."/>
            <person name="Kudrna D."/>
            <person name="Currie J."/>
            <person name="He R."/>
            <person name="Angelova A."/>
            <person name="Rajasekar S."/>
            <person name="Mueller T."/>
            <person name="Lomeli R."/>
            <person name="Scara G."/>
            <person name="Ko A."/>
            <person name="Delaney K."/>
            <person name="Wissotski M."/>
            <person name="Lopez G."/>
            <person name="Campos D."/>
            <person name="Braidotti M."/>
            <person name="Ashley E."/>
            <person name="Golser W."/>
            <person name="Kim H."/>
            <person name="Lee S."/>
            <person name="Lin J."/>
            <person name="Dujmic Z."/>
            <person name="Kim W."/>
            <person name="Talag J."/>
            <person name="Zuccolo A."/>
            <person name="Fan C."/>
            <person name="Sebastian A."/>
            <person name="Kramer M."/>
            <person name="Spiegel L."/>
            <person name="Nascimento L."/>
            <person name="Zutavern T."/>
            <person name="Miller B."/>
            <person name="Ambroise C."/>
            <person name="Muller S."/>
            <person name="Spooner W."/>
            <person name="Narechania A."/>
            <person name="Ren L."/>
            <person name="Wei S."/>
            <person name="Kumari S."/>
            <person name="Faga B."/>
            <person name="Levy M.J."/>
            <person name="McMahan L."/>
            <person name="Van Buren P."/>
            <person name="Vaughn M.W."/>
            <person name="Ying K."/>
            <person name="Yeh C.-T."/>
            <person name="Emrich S.J."/>
            <person name="Jia Y."/>
            <person name="Kalyanaraman A."/>
            <person name="Hsia A.-P."/>
            <person name="Barbazuk W.B."/>
            <person name="Baucom R.S."/>
            <person name="Brutnell T.P."/>
            <person name="Carpita N.C."/>
            <person name="Chaparro C."/>
            <person name="Chia J.-M."/>
            <person name="Deragon J.-M."/>
            <person name="Estill J.C."/>
            <person name="Fu Y."/>
            <person name="Jeddeloh J.A."/>
            <person name="Han Y."/>
            <person name="Lee H."/>
            <person name="Li P."/>
            <person name="Lisch D.R."/>
            <person name="Liu S."/>
            <person name="Liu Z."/>
            <person name="Nagel D.H."/>
            <person name="McCann M.C."/>
            <person name="SanMiguel P."/>
            <person name="Myers A.M."/>
            <person name="Nettleton D."/>
            <person name="Nguyen J."/>
            <person name="Penning B.W."/>
            <person name="Ponnala L."/>
            <person name="Schneider K.L."/>
            <person name="Schwartz D.C."/>
            <person name="Sharma A."/>
            <person name="Soderlund C."/>
            <person name="Springer N.M."/>
            <person name="Sun Q."/>
            <person name="Wang H."/>
            <person name="Waterman M."/>
            <person name="Westerman R."/>
            <person name="Wolfgruber T.K."/>
            <person name="Yang L."/>
            <person name="Yu Y."/>
            <person name="Zhang L."/>
            <person name="Zhou S."/>
            <person name="Zhu Q."/>
            <person name="Bennetzen J.L."/>
            <person name="Dawe R.K."/>
            <person name="Jiang J."/>
            <person name="Jiang N."/>
            <person name="Presting G.G."/>
            <person name="Wessler S.R."/>
            <person name="Aluru S."/>
            <person name="Martienssen R.A."/>
            <person name="Clifton S.W."/>
            <person name="McCombie W.R."/>
            <person name="Wing R.A."/>
            <person name="Wilson R.K."/>
        </authorList>
    </citation>
    <scope>NUCLEOTIDE SEQUENCE [LARGE SCALE GENOMIC DNA]</scope>
    <source>
        <strain evidence="5">cv. B73</strain>
    </source>
</reference>
<name>A0A804NW29_MAIZE</name>
<keyword evidence="2" id="KW-0378">Hydrolase</keyword>
<evidence type="ECO:0000256" key="2">
    <source>
        <dbReference type="ARBA" id="ARBA00022801"/>
    </source>
</evidence>
<protein>
    <recommendedName>
        <fullName evidence="3">Peptidase A1 domain-containing protein</fullName>
    </recommendedName>
</protein>
<dbReference type="SUPFAM" id="SSF50630">
    <property type="entry name" value="Acid proteases"/>
    <property type="match status" value="1"/>
</dbReference>
<dbReference type="PANTHER" id="PTHR47967:SF28">
    <property type="entry name" value="ASPARTYL PROTEASE FAMILY PROTEIN 2-LIKE"/>
    <property type="match status" value="1"/>
</dbReference>
<sequence>MERPEVPELSLLFPDGAVWDFPAENYFVRLDPDDIMCLAVLGTSRTGMSIIGNFQQQNFHVVYDLQNNRLGFAPRRCTEV</sequence>
<evidence type="ECO:0000256" key="1">
    <source>
        <dbReference type="ARBA" id="ARBA00022670"/>
    </source>
</evidence>
<dbReference type="PANTHER" id="PTHR47967">
    <property type="entry name" value="OS07G0603500 PROTEIN-RELATED"/>
    <property type="match status" value="1"/>
</dbReference>